<evidence type="ECO:0000313" key="1">
    <source>
        <dbReference type="Proteomes" id="UP000887580"/>
    </source>
</evidence>
<reference evidence="2" key="1">
    <citation type="submission" date="2022-11" db="UniProtKB">
        <authorList>
            <consortium name="WormBaseParasite"/>
        </authorList>
    </citation>
    <scope>IDENTIFICATION</scope>
</reference>
<name>A0AC35GBU3_9BILA</name>
<sequence length="82" mass="9490">MISGILPTLVVPTFTTTFKHTEAPSLFDKKFNMEFTVFIALVSILCLIIFIYIFTYGLRLFNTKPLHLEDIEAVKARKNMEF</sequence>
<dbReference type="WBParaSite" id="PS1159_v2.g3478.t1">
    <property type="protein sequence ID" value="PS1159_v2.g3478.t1"/>
    <property type="gene ID" value="PS1159_v2.g3478"/>
</dbReference>
<proteinExistence type="predicted"/>
<accession>A0AC35GBU3</accession>
<dbReference type="Proteomes" id="UP000887580">
    <property type="component" value="Unplaced"/>
</dbReference>
<organism evidence="1 2">
    <name type="scientific">Panagrolaimus sp. PS1159</name>
    <dbReference type="NCBI Taxonomy" id="55785"/>
    <lineage>
        <taxon>Eukaryota</taxon>
        <taxon>Metazoa</taxon>
        <taxon>Ecdysozoa</taxon>
        <taxon>Nematoda</taxon>
        <taxon>Chromadorea</taxon>
        <taxon>Rhabditida</taxon>
        <taxon>Tylenchina</taxon>
        <taxon>Panagrolaimomorpha</taxon>
        <taxon>Panagrolaimoidea</taxon>
        <taxon>Panagrolaimidae</taxon>
        <taxon>Panagrolaimus</taxon>
    </lineage>
</organism>
<protein>
    <submittedName>
        <fullName evidence="2">Uncharacterized protein</fullName>
    </submittedName>
</protein>
<evidence type="ECO:0000313" key="2">
    <source>
        <dbReference type="WBParaSite" id="PS1159_v2.g3478.t1"/>
    </source>
</evidence>